<reference evidence="2 3" key="1">
    <citation type="submission" date="2019-10" db="EMBL/GenBank/DDBJ databases">
        <title>Nonomuraea sp. nov., isolated from Phyllanthus amarus.</title>
        <authorList>
            <person name="Klykleung N."/>
            <person name="Tanasupawat S."/>
        </authorList>
    </citation>
    <scope>NUCLEOTIDE SEQUENCE [LARGE SCALE GENOMIC DNA]</scope>
    <source>
        <strain evidence="2 3">CR1-09</strain>
    </source>
</reference>
<dbReference type="Pfam" id="PF17765">
    <property type="entry name" value="MLTR_LBD"/>
    <property type="match status" value="1"/>
</dbReference>
<proteinExistence type="predicted"/>
<dbReference type="SUPFAM" id="SSF47413">
    <property type="entry name" value="lambda repressor-like DNA-binding domains"/>
    <property type="match status" value="1"/>
</dbReference>
<dbReference type="PROSITE" id="PS50943">
    <property type="entry name" value="HTH_CROC1"/>
    <property type="match status" value="1"/>
</dbReference>
<comment type="caution">
    <text evidence="2">The sequence shown here is derived from an EMBL/GenBank/DDBJ whole genome shotgun (WGS) entry which is preliminary data.</text>
</comment>
<sequence length="278" mass="30759">MTDAVDPARLRELGDFLRSRRNRLRPADVGLPSGARRRTPGLRREEVATLAAISPTYLAFLEQGRDVRPSRQVLDALAGALRLGTAERAHLHELVHRAAPPVVASGGETLPPAVAALVDRLDPCPAYVTGRRWDVLAANRAARALWTDWLLLAPDARNMLWWMFTDPAARTVFVEWEQEASAQLARYRSAAARHPGDRGFAELTARLKAASPEVRAWWPRHDIAPLSSGTKRLRHPLLGELEMRHVVLLTADDVEQKLVAFLAADADQARIAELIAAE</sequence>
<dbReference type="RefSeq" id="WP_139575140.1">
    <property type="nucleotide sequence ID" value="NZ_VDMA02000007.1"/>
</dbReference>
<organism evidence="2 3">
    <name type="scientific">Microbispora catharanthi</name>
    <dbReference type="NCBI Taxonomy" id="1712871"/>
    <lineage>
        <taxon>Bacteria</taxon>
        <taxon>Bacillati</taxon>
        <taxon>Actinomycetota</taxon>
        <taxon>Actinomycetes</taxon>
        <taxon>Streptosporangiales</taxon>
        <taxon>Streptosporangiaceae</taxon>
        <taxon>Microbispora</taxon>
    </lineage>
</organism>
<keyword evidence="3" id="KW-1185">Reference proteome</keyword>
<feature type="domain" description="HTH cro/C1-type" evidence="1">
    <location>
        <begin position="41"/>
        <end position="88"/>
    </location>
</feature>
<evidence type="ECO:0000313" key="3">
    <source>
        <dbReference type="Proteomes" id="UP000313066"/>
    </source>
</evidence>
<dbReference type="InterPro" id="IPR010982">
    <property type="entry name" value="Lambda_DNA-bd_dom_sf"/>
</dbReference>
<dbReference type="EMBL" id="VDMA02000007">
    <property type="protein sequence ID" value="KAB8184520.1"/>
    <property type="molecule type" value="Genomic_DNA"/>
</dbReference>
<dbReference type="GO" id="GO:0003677">
    <property type="term" value="F:DNA binding"/>
    <property type="evidence" value="ECO:0007669"/>
    <property type="project" value="InterPro"/>
</dbReference>
<dbReference type="Gene3D" id="1.10.260.40">
    <property type="entry name" value="lambda repressor-like DNA-binding domains"/>
    <property type="match status" value="1"/>
</dbReference>
<dbReference type="AlphaFoldDB" id="A0A5N6BW23"/>
<dbReference type="PANTHER" id="PTHR35010">
    <property type="entry name" value="BLL4672 PROTEIN-RELATED"/>
    <property type="match status" value="1"/>
</dbReference>
<dbReference type="Pfam" id="PF13560">
    <property type="entry name" value="HTH_31"/>
    <property type="match status" value="1"/>
</dbReference>
<evidence type="ECO:0000259" key="1">
    <source>
        <dbReference type="PROSITE" id="PS50943"/>
    </source>
</evidence>
<dbReference type="PANTHER" id="PTHR35010:SF2">
    <property type="entry name" value="BLL4672 PROTEIN"/>
    <property type="match status" value="1"/>
</dbReference>
<gene>
    <name evidence="2" type="ORF">FH610_015585</name>
</gene>
<evidence type="ECO:0000313" key="2">
    <source>
        <dbReference type="EMBL" id="KAB8184520.1"/>
    </source>
</evidence>
<dbReference type="SMART" id="SM00530">
    <property type="entry name" value="HTH_XRE"/>
    <property type="match status" value="1"/>
</dbReference>
<accession>A0A5N6BW23</accession>
<dbReference type="Gene3D" id="3.30.450.180">
    <property type="match status" value="1"/>
</dbReference>
<dbReference type="CDD" id="cd00093">
    <property type="entry name" value="HTH_XRE"/>
    <property type="match status" value="1"/>
</dbReference>
<dbReference type="InterPro" id="IPR001387">
    <property type="entry name" value="Cro/C1-type_HTH"/>
</dbReference>
<protein>
    <submittedName>
        <fullName evidence="2">Helix-turn-helix domain-containing protein</fullName>
    </submittedName>
</protein>
<dbReference type="Proteomes" id="UP000313066">
    <property type="component" value="Unassembled WGS sequence"/>
</dbReference>
<name>A0A5N6BW23_9ACTN</name>
<dbReference type="InterPro" id="IPR041413">
    <property type="entry name" value="MLTR_LBD"/>
</dbReference>